<dbReference type="Proteomes" id="UP000070224">
    <property type="component" value="Unassembled WGS sequence"/>
</dbReference>
<evidence type="ECO:0000313" key="2">
    <source>
        <dbReference type="EMBL" id="KXB76608.1"/>
    </source>
</evidence>
<dbReference type="AlphaFoldDB" id="A0A134B9H3"/>
<dbReference type="RefSeq" id="WP_060935282.1">
    <property type="nucleotide sequence ID" value="NZ_KQ960438.1"/>
</dbReference>
<protein>
    <recommendedName>
        <fullName evidence="4">DUF4293 domain-containing protein</fullName>
    </recommendedName>
</protein>
<dbReference type="Pfam" id="PF14126">
    <property type="entry name" value="DUF4293"/>
    <property type="match status" value="1"/>
</dbReference>
<reference evidence="3" key="1">
    <citation type="submission" date="2016-01" db="EMBL/GenBank/DDBJ databases">
        <authorList>
            <person name="Mitreva M."/>
            <person name="Pepin K.H."/>
            <person name="Mihindukulasuriya K.A."/>
            <person name="Fulton R."/>
            <person name="Fronick C."/>
            <person name="O'Laughlin M."/>
            <person name="Miner T."/>
            <person name="Herter B."/>
            <person name="Rosa B.A."/>
            <person name="Cordes M."/>
            <person name="Tomlinson C."/>
            <person name="Wollam A."/>
            <person name="Palsikar V.B."/>
            <person name="Mardis E.R."/>
            <person name="Wilson R.K."/>
        </authorList>
    </citation>
    <scope>NUCLEOTIDE SEQUENCE [LARGE SCALE GENOMIC DNA]</scope>
    <source>
        <strain evidence="3">KA00683</strain>
    </source>
</reference>
<comment type="caution">
    <text evidence="2">The sequence shown here is derived from an EMBL/GenBank/DDBJ whole genome shotgun (WGS) entry which is preliminary data.</text>
</comment>
<feature type="transmembrane region" description="Helical" evidence="1">
    <location>
        <begin position="56"/>
        <end position="76"/>
    </location>
</feature>
<feature type="transmembrane region" description="Helical" evidence="1">
    <location>
        <begin position="7"/>
        <end position="30"/>
    </location>
</feature>
<gene>
    <name evidence="2" type="ORF">HMPREF3185_00900</name>
</gene>
<feature type="transmembrane region" description="Helical" evidence="1">
    <location>
        <begin position="85"/>
        <end position="103"/>
    </location>
</feature>
<evidence type="ECO:0000313" key="3">
    <source>
        <dbReference type="Proteomes" id="UP000070224"/>
    </source>
</evidence>
<evidence type="ECO:0008006" key="4">
    <source>
        <dbReference type="Google" id="ProtNLM"/>
    </source>
</evidence>
<accession>A0A134B9H3</accession>
<keyword evidence="1" id="KW-1133">Transmembrane helix</keyword>
<dbReference type="OrthoDB" id="594989at2"/>
<keyword evidence="1" id="KW-0812">Transmembrane</keyword>
<proteinExistence type="predicted"/>
<dbReference type="InterPro" id="IPR025635">
    <property type="entry name" value="DUF4293"/>
</dbReference>
<name>A0A134B9H3_9PORP</name>
<keyword evidence="3" id="KW-1185">Reference proteome</keyword>
<organism evidence="2 3">
    <name type="scientific">Porphyromonas somerae</name>
    <dbReference type="NCBI Taxonomy" id="322095"/>
    <lineage>
        <taxon>Bacteria</taxon>
        <taxon>Pseudomonadati</taxon>
        <taxon>Bacteroidota</taxon>
        <taxon>Bacteroidia</taxon>
        <taxon>Bacteroidales</taxon>
        <taxon>Porphyromonadaceae</taxon>
        <taxon>Porphyromonas</taxon>
    </lineage>
</organism>
<feature type="transmembrane region" description="Helical" evidence="1">
    <location>
        <begin position="115"/>
        <end position="134"/>
    </location>
</feature>
<dbReference type="STRING" id="322095.HMPREF3185_00900"/>
<dbReference type="EMBL" id="LSDK01000059">
    <property type="protein sequence ID" value="KXB76608.1"/>
    <property type="molecule type" value="Genomic_DNA"/>
</dbReference>
<dbReference type="PATRIC" id="fig|322095.3.peg.888"/>
<sequence length="152" mass="17329">MWQRIQTVWLLLVGLIMITFALQDVAVFTLPEGQACVLDNWRIYSAVDSTTLHSTWVIGVLSLLTGCASLGLIFLYKRRILQMRLTILTMLIIIGELIYIAWASYQFCSANGATFAIRFPLALPIICLPLLYLASRRMIYDETLIRASQRLR</sequence>
<evidence type="ECO:0000256" key="1">
    <source>
        <dbReference type="SAM" id="Phobius"/>
    </source>
</evidence>
<keyword evidence="1" id="KW-0472">Membrane</keyword>